<dbReference type="EMBL" id="MT762112">
    <property type="protein sequence ID" value="QQO58779.1"/>
    <property type="molecule type" value="Genomic_RNA"/>
</dbReference>
<organism evidence="1">
    <name type="scientific">Emaravirus tritici</name>
    <dbReference type="NCBI Taxonomy" id="1980428"/>
    <lineage>
        <taxon>Viruses</taxon>
        <taxon>Riboviria</taxon>
        <taxon>Orthornavirae</taxon>
        <taxon>Negarnaviricota</taxon>
        <taxon>Polyploviricotina</taxon>
        <taxon>Bunyaviricetes</taxon>
        <taxon>Elliovirales</taxon>
        <taxon>Fimoviridae</taxon>
        <taxon>Emaravirus</taxon>
    </lineage>
</organism>
<reference evidence="1" key="1">
    <citation type="submission" date="2020-07" db="EMBL/GenBank/DDBJ databases">
        <authorList>
            <person name="Stenglein M."/>
            <person name="Albrecht T."/>
            <person name="Nachappa P."/>
        </authorList>
    </citation>
    <scope>NUCLEOTIDE SEQUENCE</scope>
    <source>
        <strain evidence="1">COPhil</strain>
    </source>
</reference>
<name>A0A7T8CZY5_9VIRU</name>
<proteinExistence type="predicted"/>
<accession>A0A7T8CZY5</accession>
<evidence type="ECO:0000313" key="1">
    <source>
        <dbReference type="EMBL" id="QQO58779.1"/>
    </source>
</evidence>
<sequence>MQQIRNRNWYRIILTRFGTVYIYKFQIKLINMLDTKFCTTYFMIACMFSSVSTSIESWNPFSHLYDPEQYEVYWNPFARSGRQENDRELNGMICKESESDEADGIETTVKYETPDTGRHFHASAGNYCQLHSPYGNHFRALEISYNHKQSGADSTRTPSQNNISLNRGVKGYEFSEVIDGFQFHLTKSSTRTHIVADLEPGKSYFRAFFILPDVAVNDFAYLQVWYIMSKDDVVTSEIGLKKWQGDDFWSPLVFNTDDGHSTGWFGDRHIQWPRSVKRTRDLSDKKHMYKNGNEIKLTTAFKDGTTELWINSEYIGSVEMQYRVDRLEFGFEQDRYGRCKKFIVKSMKQW</sequence>
<dbReference type="Pfam" id="PF22875">
    <property type="entry name" value="Glu2-Pro"/>
    <property type="match status" value="1"/>
</dbReference>
<protein>
    <submittedName>
        <fullName evidence="1">P7 RNA silencing suppressor</fullName>
    </submittedName>
</protein>